<dbReference type="GO" id="GO:0046872">
    <property type="term" value="F:metal ion binding"/>
    <property type="evidence" value="ECO:0007669"/>
    <property type="project" value="UniProtKB-KW"/>
</dbReference>
<comment type="function">
    <text evidence="4">Exhibits 3'-exonuclease activities and apurinic/apyrimidinic (AP) endonuclease (in vitro). Show preferential AP endonuclease activity on double-stranded DNA substrates and 3'- exonuclease activity on single-stranded DNA.</text>
</comment>
<evidence type="ECO:0000256" key="3">
    <source>
        <dbReference type="ARBA" id="ARBA00022801"/>
    </source>
</evidence>
<evidence type="ECO:0000256" key="2">
    <source>
        <dbReference type="ARBA" id="ARBA00022723"/>
    </source>
</evidence>
<dbReference type="EMBL" id="KN552827">
    <property type="protein sequence ID" value="KHJ90630.1"/>
    <property type="molecule type" value="Genomic_DNA"/>
</dbReference>
<dbReference type="InterPro" id="IPR032466">
    <property type="entry name" value="Metal_Hydrolase"/>
</dbReference>
<reference evidence="5 6" key="1">
    <citation type="submission" date="2014-03" db="EMBL/GenBank/DDBJ databases">
        <title>Draft genome of the hookworm Oesophagostomum dentatum.</title>
        <authorList>
            <person name="Mitreva M."/>
        </authorList>
    </citation>
    <scope>NUCLEOTIDE SEQUENCE [LARGE SCALE GENOMIC DNA]</scope>
    <source>
        <strain evidence="5 6">OD-Hann</strain>
    </source>
</reference>
<dbReference type="InterPro" id="IPR018228">
    <property type="entry name" value="DNase_TatD-rel_CS"/>
</dbReference>
<accession>A0A0B1T5K8</accession>
<keyword evidence="6" id="KW-1185">Reference proteome</keyword>
<dbReference type="Pfam" id="PF01026">
    <property type="entry name" value="TatD_DNase"/>
    <property type="match status" value="1"/>
</dbReference>
<dbReference type="PANTHER" id="PTHR46317">
    <property type="entry name" value="HYDROLASE OF PHP SUPERFAMILY-RELATED PROTEIN"/>
    <property type="match status" value="1"/>
</dbReference>
<dbReference type="OrthoDB" id="413993at2759"/>
<dbReference type="Proteomes" id="UP000053660">
    <property type="component" value="Unassembled WGS sequence"/>
</dbReference>
<keyword evidence="3" id="KW-0378">Hydrolase</keyword>
<comment type="similarity">
    <text evidence="1">Belongs to the metallo-dependent hydrolases superfamily. TatD-type hydrolase family.</text>
</comment>
<dbReference type="Gene3D" id="3.20.20.140">
    <property type="entry name" value="Metal-dependent hydrolases"/>
    <property type="match status" value="1"/>
</dbReference>
<evidence type="ECO:0000256" key="4">
    <source>
        <dbReference type="ARBA" id="ARBA00093287"/>
    </source>
</evidence>
<proteinExistence type="inferred from homology"/>
<sequence>MQISIPSYFQKRFLIEAVPMEKLLLETDSPVLGPVRGERNEPANAKLSASFIAQVKNLPLEEVISATTANASKWLGVKSC</sequence>
<evidence type="ECO:0000313" key="5">
    <source>
        <dbReference type="EMBL" id="KHJ90630.1"/>
    </source>
</evidence>
<protein>
    <recommendedName>
        <fullName evidence="7">Hydrolase, TatD family</fullName>
    </recommendedName>
</protein>
<evidence type="ECO:0000256" key="1">
    <source>
        <dbReference type="ARBA" id="ARBA00009275"/>
    </source>
</evidence>
<evidence type="ECO:0000313" key="6">
    <source>
        <dbReference type="Proteomes" id="UP000053660"/>
    </source>
</evidence>
<dbReference type="InterPro" id="IPR001130">
    <property type="entry name" value="TatD-like"/>
</dbReference>
<gene>
    <name evidence="5" type="ORF">OESDEN_09522</name>
</gene>
<dbReference type="PROSITE" id="PS01091">
    <property type="entry name" value="TATD_3"/>
    <property type="match status" value="1"/>
</dbReference>
<organism evidence="5 6">
    <name type="scientific">Oesophagostomum dentatum</name>
    <name type="common">Nodular worm</name>
    <dbReference type="NCBI Taxonomy" id="61180"/>
    <lineage>
        <taxon>Eukaryota</taxon>
        <taxon>Metazoa</taxon>
        <taxon>Ecdysozoa</taxon>
        <taxon>Nematoda</taxon>
        <taxon>Chromadorea</taxon>
        <taxon>Rhabditida</taxon>
        <taxon>Rhabditina</taxon>
        <taxon>Rhabditomorpha</taxon>
        <taxon>Strongyloidea</taxon>
        <taxon>Strongylidae</taxon>
        <taxon>Oesophagostomum</taxon>
    </lineage>
</organism>
<dbReference type="GO" id="GO:0016788">
    <property type="term" value="F:hydrolase activity, acting on ester bonds"/>
    <property type="evidence" value="ECO:0007669"/>
    <property type="project" value="InterPro"/>
</dbReference>
<keyword evidence="2" id="KW-0479">Metal-binding</keyword>
<evidence type="ECO:0008006" key="7">
    <source>
        <dbReference type="Google" id="ProtNLM"/>
    </source>
</evidence>
<dbReference type="AlphaFoldDB" id="A0A0B1T5K8"/>
<name>A0A0B1T5K8_OESDE</name>
<dbReference type="SUPFAM" id="SSF51556">
    <property type="entry name" value="Metallo-dependent hydrolases"/>
    <property type="match status" value="1"/>
</dbReference>
<dbReference type="PANTHER" id="PTHR46317:SF1">
    <property type="entry name" value="HYDROLASE, TATD FAMILY"/>
    <property type="match status" value="1"/>
</dbReference>